<sequence>LPQDYVNYVRISYYRDGVLYPMTENIQTMWSSAYLQDNNAKILFDINGNVLKPENSQVDLSRQGGGMAKLYLGEGPFNNCMGYCIDGCWYFERRIGDRFGLNTETANVNPVFTINKQEGAIYFSSDMSGKSVVLEYVSDGMKNGDNSQINVNKLFEEFIYAYIRYSLLNSKYGVQEYIVNRARKEKSALLRNAKLRLSNMHPGRLLMNMRGQDKWIK</sequence>
<dbReference type="AlphaFoldDB" id="X0SWM8"/>
<dbReference type="EMBL" id="BARS01008944">
    <property type="protein sequence ID" value="GAF68210.1"/>
    <property type="molecule type" value="Genomic_DNA"/>
</dbReference>
<reference evidence="1" key="1">
    <citation type="journal article" date="2014" name="Front. Microbiol.">
        <title>High frequency of phylogenetically diverse reductive dehalogenase-homologous genes in deep subseafloor sedimentary metagenomes.</title>
        <authorList>
            <person name="Kawai M."/>
            <person name="Futagami T."/>
            <person name="Toyoda A."/>
            <person name="Takaki Y."/>
            <person name="Nishi S."/>
            <person name="Hori S."/>
            <person name="Arai W."/>
            <person name="Tsubouchi T."/>
            <person name="Morono Y."/>
            <person name="Uchiyama I."/>
            <person name="Ito T."/>
            <person name="Fujiyama A."/>
            <person name="Inagaki F."/>
            <person name="Takami H."/>
        </authorList>
    </citation>
    <scope>NUCLEOTIDE SEQUENCE</scope>
    <source>
        <strain evidence="1">Expedition CK06-06</strain>
    </source>
</reference>
<feature type="non-terminal residue" evidence="1">
    <location>
        <position position="1"/>
    </location>
</feature>
<evidence type="ECO:0000313" key="1">
    <source>
        <dbReference type="EMBL" id="GAF68210.1"/>
    </source>
</evidence>
<proteinExistence type="predicted"/>
<protein>
    <submittedName>
        <fullName evidence="1">Uncharacterized protein</fullName>
    </submittedName>
</protein>
<name>X0SWM8_9ZZZZ</name>
<comment type="caution">
    <text evidence="1">The sequence shown here is derived from an EMBL/GenBank/DDBJ whole genome shotgun (WGS) entry which is preliminary data.</text>
</comment>
<organism evidence="1">
    <name type="scientific">marine sediment metagenome</name>
    <dbReference type="NCBI Taxonomy" id="412755"/>
    <lineage>
        <taxon>unclassified sequences</taxon>
        <taxon>metagenomes</taxon>
        <taxon>ecological metagenomes</taxon>
    </lineage>
</organism>
<gene>
    <name evidence="1" type="ORF">S01H1_16940</name>
</gene>
<accession>X0SWM8</accession>